<dbReference type="EMBL" id="LAFY01004268">
    <property type="protein sequence ID" value="KJX93475.1"/>
    <property type="molecule type" value="Genomic_DNA"/>
</dbReference>
<comment type="caution">
    <text evidence="5">The sequence shown here is derived from an EMBL/GenBank/DDBJ whole genome shotgun (WGS) entry which is preliminary data.</text>
</comment>
<dbReference type="InterPro" id="IPR012132">
    <property type="entry name" value="GMC_OxRdtase"/>
</dbReference>
<feature type="signal peptide" evidence="3">
    <location>
        <begin position="1"/>
        <end position="22"/>
    </location>
</feature>
<dbReference type="GO" id="GO:0044550">
    <property type="term" value="P:secondary metabolite biosynthetic process"/>
    <property type="evidence" value="ECO:0007669"/>
    <property type="project" value="TreeGrafter"/>
</dbReference>
<dbReference type="PANTHER" id="PTHR11552">
    <property type="entry name" value="GLUCOSE-METHANOL-CHOLINE GMC OXIDOREDUCTASE"/>
    <property type="match status" value="1"/>
</dbReference>
<dbReference type="AlphaFoldDB" id="A0A0F4GBB7"/>
<feature type="binding site" evidence="2">
    <location>
        <begin position="560"/>
        <end position="561"/>
    </location>
    <ligand>
        <name>FAD</name>
        <dbReference type="ChEBI" id="CHEBI:57692"/>
    </ligand>
</feature>
<dbReference type="InterPro" id="IPR007867">
    <property type="entry name" value="GMC_OxRtase_C"/>
</dbReference>
<feature type="chain" id="PRO_5002468650" evidence="3">
    <location>
        <begin position="23"/>
        <end position="627"/>
    </location>
</feature>
<evidence type="ECO:0000256" key="3">
    <source>
        <dbReference type="SAM" id="SignalP"/>
    </source>
</evidence>
<feature type="binding site" evidence="2">
    <location>
        <position position="275"/>
    </location>
    <ligand>
        <name>FAD</name>
        <dbReference type="ChEBI" id="CHEBI:57692"/>
    </ligand>
</feature>
<accession>A0A0F4GBB7</accession>
<dbReference type="GO" id="GO:0050660">
    <property type="term" value="F:flavin adenine dinucleotide binding"/>
    <property type="evidence" value="ECO:0007669"/>
    <property type="project" value="InterPro"/>
</dbReference>
<evidence type="ECO:0000256" key="2">
    <source>
        <dbReference type="PIRSR" id="PIRSR000137-2"/>
    </source>
</evidence>
<organism evidence="5 6">
    <name type="scientific">Zymoseptoria brevis</name>
    <dbReference type="NCBI Taxonomy" id="1047168"/>
    <lineage>
        <taxon>Eukaryota</taxon>
        <taxon>Fungi</taxon>
        <taxon>Dikarya</taxon>
        <taxon>Ascomycota</taxon>
        <taxon>Pezizomycotina</taxon>
        <taxon>Dothideomycetes</taxon>
        <taxon>Dothideomycetidae</taxon>
        <taxon>Mycosphaerellales</taxon>
        <taxon>Mycosphaerellaceae</taxon>
        <taxon>Zymoseptoria</taxon>
    </lineage>
</organism>
<dbReference type="PROSITE" id="PS00624">
    <property type="entry name" value="GMC_OXRED_2"/>
    <property type="match status" value="1"/>
</dbReference>
<dbReference type="PANTHER" id="PTHR11552:SF115">
    <property type="entry name" value="DEHYDROGENASE XPTC-RELATED"/>
    <property type="match status" value="1"/>
</dbReference>
<reference evidence="5 6" key="1">
    <citation type="submission" date="2015-03" db="EMBL/GenBank/DDBJ databases">
        <title>RNA-seq based gene annotation and comparative genomics of four Zymoseptoria species reveal species-specific pathogenicity related genes and transposable element activity.</title>
        <authorList>
            <person name="Grandaubert J."/>
            <person name="Bhattacharyya A."/>
            <person name="Stukenbrock E.H."/>
        </authorList>
    </citation>
    <scope>NUCLEOTIDE SEQUENCE [LARGE SCALE GENOMIC DNA]</scope>
    <source>
        <strain evidence="5 6">Zb18110</strain>
    </source>
</reference>
<comment type="cofactor">
    <cofactor evidence="2">
        <name>FAD</name>
        <dbReference type="ChEBI" id="CHEBI:57692"/>
    </cofactor>
</comment>
<keyword evidence="6" id="KW-1185">Reference proteome</keyword>
<evidence type="ECO:0000313" key="6">
    <source>
        <dbReference type="Proteomes" id="UP000033647"/>
    </source>
</evidence>
<dbReference type="GO" id="GO:0016614">
    <property type="term" value="F:oxidoreductase activity, acting on CH-OH group of donors"/>
    <property type="evidence" value="ECO:0007669"/>
    <property type="project" value="InterPro"/>
</dbReference>
<dbReference type="Proteomes" id="UP000033647">
    <property type="component" value="Unassembled WGS sequence"/>
</dbReference>
<proteinExistence type="inferred from homology"/>
<evidence type="ECO:0000313" key="5">
    <source>
        <dbReference type="EMBL" id="KJX93475.1"/>
    </source>
</evidence>
<dbReference type="SUPFAM" id="SSF51905">
    <property type="entry name" value="FAD/NAD(P)-binding domain"/>
    <property type="match status" value="1"/>
</dbReference>
<keyword evidence="2" id="KW-0285">Flavoprotein</keyword>
<feature type="domain" description="Glucose-methanol-choline oxidoreductase N-terminal" evidence="4">
    <location>
        <begin position="317"/>
        <end position="331"/>
    </location>
</feature>
<dbReference type="Pfam" id="PF00732">
    <property type="entry name" value="GMC_oxred_N"/>
    <property type="match status" value="1"/>
</dbReference>
<sequence>MFQPCTQAVLLGCMTFAQLVAASGPPDFSTYQYSDAPPIDFEASYDFCVVGGGTAGLVLGNRLTESGKFNVIVFEAGPTPDTVPTSLTAGGNQFLLNGGRSLIDYNFVTVPQPGLKNRTLNYHRGRCLGGSSATNGLYYGLGSTGVYDQWEADGNPGWNASTIFAAAKQGTVFVGNPKNSNDPTYMTWNPDNYGTEGPLKIGFQGYVPASNPGFMNATAAIGIPVVQDQNGGSPIGVKQGTMTLDENFERVSSYDSYYQASKDRKNLNVRGSATVVRIIFDEATIGTDEAHAVGVTFVEAGIFHNISCSNEVIVSAGAFHSPFLLKQSGIGPQDELDKYGIPVVVANENVGHHMQDHTSFSVIYSVKPEFADIASTTDMVNDLTVLNEEQRKFYSTADPFEKAKSKWSAPSGCTNAFQEISNDELEQIGAGAVVDAGFIHQAHNEILYESVWYPQAFNEYGQPLRNTSYISLTVSNLAALSKGSVTVGSNSALSDPVIDPNYLNETADQAMAVQGVKYLRQIGEHPAWKQWVQEEVSPGPKVQSDEDILEYARTSIIPNWHASSTCRMLPKEKGGVVDNKLRVYGTKGLRVCDVSTFGRLPDVNLVGPVYAVAERGSQIIREEYGDL</sequence>
<dbReference type="STRING" id="1047168.A0A0F4GBB7"/>
<dbReference type="Pfam" id="PF05199">
    <property type="entry name" value="GMC_oxred_C"/>
    <property type="match status" value="1"/>
</dbReference>
<dbReference type="Gene3D" id="3.30.560.10">
    <property type="entry name" value="Glucose Oxidase, domain 3"/>
    <property type="match status" value="1"/>
</dbReference>
<keyword evidence="3" id="KW-0732">Signal</keyword>
<gene>
    <name evidence="5" type="ORF">TI39_contig4309g00014</name>
</gene>
<dbReference type="Gene3D" id="3.50.50.60">
    <property type="entry name" value="FAD/NAD(P)-binding domain"/>
    <property type="match status" value="1"/>
</dbReference>
<name>A0A0F4GBB7_9PEZI</name>
<evidence type="ECO:0000259" key="4">
    <source>
        <dbReference type="PROSITE" id="PS00624"/>
    </source>
</evidence>
<dbReference type="InterPro" id="IPR000172">
    <property type="entry name" value="GMC_OxRdtase_N"/>
</dbReference>
<keyword evidence="2" id="KW-0274">FAD</keyword>
<dbReference type="SUPFAM" id="SSF54373">
    <property type="entry name" value="FAD-linked reductases, C-terminal domain"/>
    <property type="match status" value="1"/>
</dbReference>
<comment type="similarity">
    <text evidence="1">Belongs to the GMC oxidoreductase family.</text>
</comment>
<evidence type="ECO:0000256" key="1">
    <source>
        <dbReference type="ARBA" id="ARBA00010790"/>
    </source>
</evidence>
<protein>
    <submittedName>
        <fullName evidence="5">Glucose-methanol-choline oxidoreductase:gmc oxidoreductase like protein</fullName>
    </submittedName>
</protein>
<dbReference type="PIRSF" id="PIRSF000137">
    <property type="entry name" value="Alcohol_oxidase"/>
    <property type="match status" value="1"/>
</dbReference>
<dbReference type="OrthoDB" id="269227at2759"/>
<dbReference type="InterPro" id="IPR036188">
    <property type="entry name" value="FAD/NAD-bd_sf"/>
</dbReference>